<proteinExistence type="predicted"/>
<reference evidence="2" key="1">
    <citation type="submission" date="2007-10" db="EMBL/GenBank/DDBJ databases">
        <title>Complete sequence of chromosome of Desulforudis audaxviator MP104C.</title>
        <authorList>
            <person name="Copeland A."/>
            <person name="Lucas S."/>
            <person name="Lapidus A."/>
            <person name="Barry K."/>
            <person name="Glavina del Rio T."/>
            <person name="Dalin E."/>
            <person name="Tice H."/>
            <person name="Bruce D."/>
            <person name="Pitluck S."/>
            <person name="Lowry S.R."/>
            <person name="Larimer F."/>
            <person name="Land M.L."/>
            <person name="Hauser L."/>
            <person name="Kyrpides N."/>
            <person name="Ivanova N.N."/>
            <person name="Richardson P."/>
        </authorList>
    </citation>
    <scope>NUCLEOTIDE SEQUENCE [LARGE SCALE GENOMIC DNA]</scope>
    <source>
        <strain evidence="2">MP104C</strain>
    </source>
</reference>
<protein>
    <recommendedName>
        <fullName evidence="3">DUF370 domain-containing protein</fullName>
    </recommendedName>
</protein>
<dbReference type="EMBL" id="CP000860">
    <property type="protein sequence ID" value="ACA58573.1"/>
    <property type="molecule type" value="Genomic_DNA"/>
</dbReference>
<dbReference type="InterPro" id="IPR007169">
    <property type="entry name" value="RemA-like"/>
</dbReference>
<dbReference type="STRING" id="477974.Daud_0004"/>
<dbReference type="Pfam" id="PF04025">
    <property type="entry name" value="RemA-like"/>
    <property type="match status" value="1"/>
</dbReference>
<sequence length="86" mass="9498">MFLHLGADVMIPKQDIIAILDVYTGLVDPTRDFLKMARSQGLVETIGEEEKVRTYVITTDAVYLSPISCGTLKKRAGVSQPGRIDM</sequence>
<name>B1I1H7_DESAP</name>
<dbReference type="eggNOG" id="ENOG5032Y6E">
    <property type="taxonomic scope" value="Bacteria"/>
</dbReference>
<dbReference type="HOGENOM" id="CLU_173118_1_1_9"/>
<dbReference type="RefSeq" id="WP_012301167.1">
    <property type="nucleotide sequence ID" value="NC_010424.1"/>
</dbReference>
<evidence type="ECO:0000313" key="1">
    <source>
        <dbReference type="EMBL" id="ACA58573.1"/>
    </source>
</evidence>
<evidence type="ECO:0000313" key="2">
    <source>
        <dbReference type="Proteomes" id="UP000008544"/>
    </source>
</evidence>
<organism evidence="1 2">
    <name type="scientific">Desulforudis audaxviator (strain MP104C)</name>
    <dbReference type="NCBI Taxonomy" id="477974"/>
    <lineage>
        <taxon>Bacteria</taxon>
        <taxon>Bacillati</taxon>
        <taxon>Bacillota</taxon>
        <taxon>Clostridia</taxon>
        <taxon>Thermoanaerobacterales</taxon>
        <taxon>Candidatus Desulforudaceae</taxon>
        <taxon>Candidatus Desulforudis</taxon>
    </lineage>
</organism>
<gene>
    <name evidence="1" type="ordered locus">Daud_0004</name>
</gene>
<dbReference type="NCBIfam" id="NF046065">
    <property type="entry name" value="MtxRegRemB"/>
    <property type="match status" value="1"/>
</dbReference>
<evidence type="ECO:0008006" key="3">
    <source>
        <dbReference type="Google" id="ProtNLM"/>
    </source>
</evidence>
<keyword evidence="2" id="KW-1185">Reference proteome</keyword>
<dbReference type="Proteomes" id="UP000008544">
    <property type="component" value="Chromosome"/>
</dbReference>
<dbReference type="AlphaFoldDB" id="B1I1H7"/>
<reference evidence="1 2" key="2">
    <citation type="journal article" date="2008" name="Science">
        <title>Environmental genomics reveals a single-species ecosystem deep within Earth.</title>
        <authorList>
            <person name="Chivian D."/>
            <person name="Brodie E.L."/>
            <person name="Alm E.J."/>
            <person name="Culley D.E."/>
            <person name="Dehal P.S."/>
            <person name="Desantis T.Z."/>
            <person name="Gihring T.M."/>
            <person name="Lapidus A."/>
            <person name="Lin L.H."/>
            <person name="Lowry S.R."/>
            <person name="Moser D.P."/>
            <person name="Richardson P.M."/>
            <person name="Southam G."/>
            <person name="Wanger G."/>
            <person name="Pratt L.M."/>
            <person name="Andersen G.L."/>
            <person name="Hazen T.C."/>
            <person name="Brockman F.J."/>
            <person name="Arkin A.P."/>
            <person name="Onstott T.C."/>
        </authorList>
    </citation>
    <scope>NUCLEOTIDE SEQUENCE [LARGE SCALE GENOMIC DNA]</scope>
    <source>
        <strain evidence="1 2">MP104C</strain>
    </source>
</reference>
<dbReference type="OrthoDB" id="9811390at2"/>
<dbReference type="KEGG" id="dau:Daud_0004"/>
<accession>B1I1H7</accession>